<gene>
    <name evidence="1" type="ORF">ABT39_MTgene6102</name>
</gene>
<proteinExistence type="predicted"/>
<dbReference type="AlphaFoldDB" id="A0A101LXC8"/>
<accession>A0A101LXC8</accession>
<organism evidence="1">
    <name type="scientific">Picea glauca</name>
    <name type="common">White spruce</name>
    <name type="synonym">Pinus glauca</name>
    <dbReference type="NCBI Taxonomy" id="3330"/>
    <lineage>
        <taxon>Eukaryota</taxon>
        <taxon>Viridiplantae</taxon>
        <taxon>Streptophyta</taxon>
        <taxon>Embryophyta</taxon>
        <taxon>Tracheophyta</taxon>
        <taxon>Spermatophyta</taxon>
        <taxon>Pinopsida</taxon>
        <taxon>Pinidae</taxon>
        <taxon>Conifers I</taxon>
        <taxon>Pinales</taxon>
        <taxon>Pinaceae</taxon>
        <taxon>Picea</taxon>
    </lineage>
</organism>
<dbReference type="EMBL" id="LKAM01000008">
    <property type="protein sequence ID" value="KUM47096.1"/>
    <property type="molecule type" value="Genomic_DNA"/>
</dbReference>
<comment type="caution">
    <text evidence="1">The sequence shown here is derived from an EMBL/GenBank/DDBJ whole genome shotgun (WGS) entry which is preliminary data.</text>
</comment>
<evidence type="ECO:0000313" key="1">
    <source>
        <dbReference type="EMBL" id="KUM47096.1"/>
    </source>
</evidence>
<keyword evidence="1" id="KW-0496">Mitochondrion</keyword>
<name>A0A101LXC8_PICGL</name>
<geneLocation type="mitochondrion" evidence="1"/>
<reference evidence="1" key="1">
    <citation type="journal article" date="2015" name="Genome Biol. Evol.">
        <title>Organellar Genomes of White Spruce (Picea glauca): Assembly and Annotation.</title>
        <authorList>
            <person name="Jackman S.D."/>
            <person name="Warren R.L."/>
            <person name="Gibb E.A."/>
            <person name="Vandervalk B.P."/>
            <person name="Mohamadi H."/>
            <person name="Chu J."/>
            <person name="Raymond A."/>
            <person name="Pleasance S."/>
            <person name="Coope R."/>
            <person name="Wildung M.R."/>
            <person name="Ritland C.E."/>
            <person name="Bousquet J."/>
            <person name="Jones S.J."/>
            <person name="Bohlmann J."/>
            <person name="Birol I."/>
        </authorList>
    </citation>
    <scope>NUCLEOTIDE SEQUENCE [LARGE SCALE GENOMIC DNA]</scope>
    <source>
        <tissue evidence="1">Flushing bud</tissue>
    </source>
</reference>
<sequence>MPFYPTWAFTKYIFPSGLDGFIPTMQDPLTDIDLLITHTIHSFLRYKHTELTQRRTLVERIHTQITKLEGAHSSALIQPRNPRRDRIACQAFTQSNHFHLPVIRDRQTEIPTPPL</sequence>
<protein>
    <submittedName>
        <fullName evidence="1">Uncharacterized protein</fullName>
    </submittedName>
</protein>